<keyword evidence="2" id="KW-1185">Reference proteome</keyword>
<dbReference type="AlphaFoldDB" id="A0A9N9KHD7"/>
<reference evidence="1" key="1">
    <citation type="submission" date="2021-06" db="EMBL/GenBank/DDBJ databases">
        <authorList>
            <person name="Kallberg Y."/>
            <person name="Tangrot J."/>
            <person name="Rosling A."/>
        </authorList>
    </citation>
    <scope>NUCLEOTIDE SEQUENCE</scope>
    <source>
        <strain evidence="1">MA453B</strain>
    </source>
</reference>
<sequence>VVIRANASGWMNEMEMSFWINKIWQNRTPNSENSQSLLIRNMYNEWISQEIRELTESGRIKRPP</sequence>
<evidence type="ECO:0000313" key="1">
    <source>
        <dbReference type="EMBL" id="CAG8829094.1"/>
    </source>
</evidence>
<name>A0A9N9KHD7_9GLOM</name>
<proteinExistence type="predicted"/>
<organism evidence="1 2">
    <name type="scientific">Dentiscutata erythropus</name>
    <dbReference type="NCBI Taxonomy" id="1348616"/>
    <lineage>
        <taxon>Eukaryota</taxon>
        <taxon>Fungi</taxon>
        <taxon>Fungi incertae sedis</taxon>
        <taxon>Mucoromycota</taxon>
        <taxon>Glomeromycotina</taxon>
        <taxon>Glomeromycetes</taxon>
        <taxon>Diversisporales</taxon>
        <taxon>Gigasporaceae</taxon>
        <taxon>Dentiscutata</taxon>
    </lineage>
</organism>
<feature type="non-terminal residue" evidence="1">
    <location>
        <position position="1"/>
    </location>
</feature>
<dbReference type="EMBL" id="CAJVPY010072542">
    <property type="protein sequence ID" value="CAG8829094.1"/>
    <property type="molecule type" value="Genomic_DNA"/>
</dbReference>
<feature type="non-terminal residue" evidence="1">
    <location>
        <position position="64"/>
    </location>
</feature>
<comment type="caution">
    <text evidence="1">The sequence shown here is derived from an EMBL/GenBank/DDBJ whole genome shotgun (WGS) entry which is preliminary data.</text>
</comment>
<evidence type="ECO:0000313" key="2">
    <source>
        <dbReference type="Proteomes" id="UP000789405"/>
    </source>
</evidence>
<dbReference type="Proteomes" id="UP000789405">
    <property type="component" value="Unassembled WGS sequence"/>
</dbReference>
<gene>
    <name evidence="1" type="ORF">DERYTH_LOCUS28616</name>
</gene>
<accession>A0A9N9KHD7</accession>
<protein>
    <submittedName>
        <fullName evidence="1">3524_t:CDS:1</fullName>
    </submittedName>
</protein>